<feature type="signal peptide" evidence="1">
    <location>
        <begin position="1"/>
        <end position="27"/>
    </location>
</feature>
<keyword evidence="3" id="KW-1185">Reference proteome</keyword>
<dbReference type="AlphaFoldDB" id="A0AAU0BDG6"/>
<evidence type="ECO:0000313" key="2">
    <source>
        <dbReference type="EMBL" id="WOB50967.1"/>
    </source>
</evidence>
<accession>A0AAU0BDG6</accession>
<evidence type="ECO:0000313" key="3">
    <source>
        <dbReference type="Proteomes" id="UP001302716"/>
    </source>
</evidence>
<dbReference type="Proteomes" id="UP001302716">
    <property type="component" value="Chromosome"/>
</dbReference>
<protein>
    <recommendedName>
        <fullName evidence="4">Lipoprotein</fullName>
    </recommendedName>
</protein>
<sequence length="220" mass="24594">MNVYFKIKIVGCLFLVLLTGCNPMNDASEKYEKNGETTADGDPVYRKNQHPTEAYKLTMTIEDAPGPFEWISGTAFYQMTNHEQCTPIEPIAGVWSKSKEDGIPINFQKIDPTTYVATIYADGMVDADYYGKGVCNFELNGVGISLKATGKQADTRFQPALFKSEILSSTPKVTYFWKGRYPKEDMDNFPDGGKTSIDQFNDSARNNIFKITLTTEKVAP</sequence>
<name>A0AAU0BDG6_9XANT</name>
<gene>
    <name evidence="2" type="ORF">NYR97_06175</name>
</gene>
<feature type="chain" id="PRO_5043445659" description="Lipoprotein" evidence="1">
    <location>
        <begin position="28"/>
        <end position="220"/>
    </location>
</feature>
<dbReference type="RefSeq" id="WP_316697113.1">
    <property type="nucleotide sequence ID" value="NZ_CP103836.1"/>
</dbReference>
<proteinExistence type="predicted"/>
<dbReference type="PROSITE" id="PS51257">
    <property type="entry name" value="PROKAR_LIPOPROTEIN"/>
    <property type="match status" value="1"/>
</dbReference>
<dbReference type="EMBL" id="CP103836">
    <property type="protein sequence ID" value="WOB50967.1"/>
    <property type="molecule type" value="Genomic_DNA"/>
</dbReference>
<organism evidence="2 3">
    <name type="scientific">Xanthomonas hydrangeae</name>
    <dbReference type="NCBI Taxonomy" id="2775159"/>
    <lineage>
        <taxon>Bacteria</taxon>
        <taxon>Pseudomonadati</taxon>
        <taxon>Pseudomonadota</taxon>
        <taxon>Gammaproteobacteria</taxon>
        <taxon>Lysobacterales</taxon>
        <taxon>Lysobacteraceae</taxon>
        <taxon>Xanthomonas</taxon>
    </lineage>
</organism>
<evidence type="ECO:0008006" key="4">
    <source>
        <dbReference type="Google" id="ProtNLM"/>
    </source>
</evidence>
<keyword evidence="1" id="KW-0732">Signal</keyword>
<evidence type="ECO:0000256" key="1">
    <source>
        <dbReference type="SAM" id="SignalP"/>
    </source>
</evidence>
<reference evidence="2 3" key="1">
    <citation type="submission" date="2022-08" db="EMBL/GenBank/DDBJ databases">
        <title>Whole genome sequencing-based tracing of a 2022 introduction and outbreak of Xanthomonas hortorum pv. pelargonii.</title>
        <authorList>
            <person name="Iruegas-Bocardo F."/>
            <person name="Weisberg A.K."/>
            <person name="Riutta E.R."/>
            <person name="Kilday K."/>
            <person name="Bonkowski J.C."/>
            <person name="Creswell T."/>
            <person name="Daughtrey M.L."/>
            <person name="Rane K."/>
            <person name="Grunwald N.J."/>
            <person name="Chang J.H."/>
            <person name="Putnam M.L."/>
        </authorList>
    </citation>
    <scope>NUCLEOTIDE SEQUENCE [LARGE SCALE GENOMIC DNA]</scope>
    <source>
        <strain evidence="2 3">22-323</strain>
    </source>
</reference>